<sequence>MNFNCKEQLAGVAELDFILLTETANWPLVLTDQNSSQIVFTPESVSVEAVVKPDSIKVNVNKKVAPEGVVHQITMKLMFLTRSESLEQLLEQYEGQPGIVIAKLNNGFQKIYGTNDEPLYLLYEVEEGDKPDGESGTTLEIKGETRSRPVYYSV</sequence>
<accession>G8X9G2</accession>
<dbReference type="EMBL" id="CP003222">
    <property type="protein sequence ID" value="AEW85909.1"/>
    <property type="molecule type" value="Genomic_DNA"/>
</dbReference>
<evidence type="ECO:0000313" key="2">
    <source>
        <dbReference type="Proteomes" id="UP000005638"/>
    </source>
</evidence>
<protein>
    <submittedName>
        <fullName evidence="1">Uncharacterized protein</fullName>
    </submittedName>
</protein>
<dbReference type="STRING" id="1041826.FCOL_05420"/>
<keyword evidence="2" id="KW-1185">Reference proteome</keyword>
<reference evidence="1 2" key="1">
    <citation type="journal article" date="2012" name="J. Bacteriol.">
        <title>Genome Sequence of the Fish Pathogen Flavobacterium columnare ATCC 49512.</title>
        <authorList>
            <person name="Tekedar H.C."/>
            <person name="Karsi A."/>
            <person name="Gillaspy A.F."/>
            <person name="Dyer D.W."/>
            <person name="Benton N.R."/>
            <person name="Zaitshik J."/>
            <person name="Vamenta S."/>
            <person name="Banes M.M."/>
            <person name="Gulsoy N."/>
            <person name="Aboko-Cole M."/>
            <person name="Waldbieser G.C."/>
            <person name="Lawrence M.L."/>
        </authorList>
    </citation>
    <scope>NUCLEOTIDE SEQUENCE [LARGE SCALE GENOMIC DNA]</scope>
    <source>
        <strain evidence="2">ATCC 49512 / CIP 103533 / TG 44/87</strain>
    </source>
</reference>
<dbReference type="KEGG" id="fco:FCOL_05420"/>
<dbReference type="Proteomes" id="UP000005638">
    <property type="component" value="Chromosome"/>
</dbReference>
<dbReference type="HOGENOM" id="CLU_1738534_0_0_10"/>
<dbReference type="AlphaFoldDB" id="G8X9G2"/>
<proteinExistence type="predicted"/>
<name>G8X9G2_FLACA</name>
<gene>
    <name evidence="1" type="ordered locus">FCOL_05420</name>
</gene>
<organism evidence="1 2">
    <name type="scientific">Flavobacterium columnare (strain ATCC 49512 / CIP 103533 / TG 44/87)</name>
    <dbReference type="NCBI Taxonomy" id="1041826"/>
    <lineage>
        <taxon>Bacteria</taxon>
        <taxon>Pseudomonadati</taxon>
        <taxon>Bacteroidota</taxon>
        <taxon>Flavobacteriia</taxon>
        <taxon>Flavobacteriales</taxon>
        <taxon>Flavobacteriaceae</taxon>
        <taxon>Flavobacterium</taxon>
    </lineage>
</organism>
<dbReference type="RefSeq" id="WP_014165188.1">
    <property type="nucleotide sequence ID" value="NC_016510.2"/>
</dbReference>
<evidence type="ECO:0000313" key="1">
    <source>
        <dbReference type="EMBL" id="AEW85909.1"/>
    </source>
</evidence>
<dbReference type="eggNOG" id="ENOG502ZYGW">
    <property type="taxonomic scope" value="Bacteria"/>
</dbReference>